<evidence type="ECO:0000259" key="3">
    <source>
        <dbReference type="Pfam" id="PF19778"/>
    </source>
</evidence>
<name>A0ABP6RWE2_9PSEU</name>
<dbReference type="InterPro" id="IPR045572">
    <property type="entry name" value="RE_endonuc_C"/>
</dbReference>
<dbReference type="Gene3D" id="3.40.50.300">
    <property type="entry name" value="P-loop containing nucleotide triphosphate hydrolases"/>
    <property type="match status" value="2"/>
</dbReference>
<dbReference type="InterPro" id="IPR006935">
    <property type="entry name" value="Helicase/UvrB_N"/>
</dbReference>
<feature type="domain" description="Helicase/UvrB N-terminal" evidence="2">
    <location>
        <begin position="89"/>
        <end position="276"/>
    </location>
</feature>
<protein>
    <submittedName>
        <fullName evidence="4">DEAD/DEAH box helicase family protein</fullName>
    </submittedName>
</protein>
<dbReference type="RefSeq" id="WP_344929571.1">
    <property type="nucleotide sequence ID" value="NZ_BAAAYK010000038.1"/>
</dbReference>
<feature type="region of interest" description="Disordered" evidence="1">
    <location>
        <begin position="83"/>
        <end position="105"/>
    </location>
</feature>
<reference evidence="5" key="1">
    <citation type="journal article" date="2019" name="Int. J. Syst. Evol. Microbiol.">
        <title>The Global Catalogue of Microorganisms (GCM) 10K type strain sequencing project: providing services to taxonomists for standard genome sequencing and annotation.</title>
        <authorList>
            <consortium name="The Broad Institute Genomics Platform"/>
            <consortium name="The Broad Institute Genome Sequencing Center for Infectious Disease"/>
            <person name="Wu L."/>
            <person name="Ma J."/>
        </authorList>
    </citation>
    <scope>NUCLEOTIDE SEQUENCE [LARGE SCALE GENOMIC DNA]</scope>
    <source>
        <strain evidence="5">JCM 9687</strain>
    </source>
</reference>
<organism evidence="4 5">
    <name type="scientific">Saccharopolyspora gregorii</name>
    <dbReference type="NCBI Taxonomy" id="33914"/>
    <lineage>
        <taxon>Bacteria</taxon>
        <taxon>Bacillati</taxon>
        <taxon>Actinomycetota</taxon>
        <taxon>Actinomycetes</taxon>
        <taxon>Pseudonocardiales</taxon>
        <taxon>Pseudonocardiaceae</taxon>
        <taxon>Saccharopolyspora</taxon>
    </lineage>
</organism>
<sequence>MKLQFKVQQYQTEAVDAVVDVFAGQPKHDGISYRVDPGKQKQTADPTLFEPETAPHPGLRNAEVALSPTQLLDNVHRVQAARNLPQSKELTDSKAAAPGTPNLDVEMETGTGKTYVYIKTLMELHKRYGWSKFIVVVPSLAIREGVKKTFDVTADHFQQMYGTKPRHFVYDSSRLHELENFSSDAGVQVMVINVQAFNAAADAEKKAQEGKRFSDEARKIFRELDGFQSRRPIDVIRANRPIVIIDEPQKMSGDKSLKALAEFNALAVLRYSATHKNEHTKVHRLDAIDAYNQKLVKKIGVRGITVRGLAGSTAYLYLEAIEVVKGAKPRARVEIEVQTKSGPIKRQVKRLEFGDDLHAISGGIEAYRDLFVREIDAKRDVLELSNGEEIVAGQLADRDVTEETKRRIQIREVIRAHIDKERALYRQGIKVLSLFFIDEVAKYRDYEEKDHLGEYARVFEEEYSSIVNEVLDELEFADGYHAYLRRDSVRDVHQGYFSVDKKSKREIDGPVHKTGDEKGQSKDVEAYDLILKDKERLLSFSEPVRFIFSHSALREGWDNPNVFAMGMLKKSDNTVSRRQEIGRGLRLAVDQNGERTDNPVTVHDINTLTVVTDESYTDFVGALQKEINEATAARPRKATVAFFTGKKIQTAAGESVVEDKVAQALYKYLVKNDYINEDDTVSEEYKEAREAGTLTEPTSDLLKPIIDAMWPLVDVLYAKTPLPTDDRKPKKIPFNEANYTKKEFQELWKRINHKAVYQVEFDSNELIGKCVGHLNAELKVAGMQYIVQSGVQRDTLDADDLSKGEGFDVVSTATHTEAVTAGSQVRYDLLGEVTEKTQLTRRTVAKILGDIHPEMFAKFRLNPEQFITEVSRIINEQKASVVVEHLTYDSLEERYDSAIFTVNQTKQEFANAGEKLTKHIYDYAVTDSKVERKFVADLDTSEEVAVYAKLPRGFLIPTPVGDYNPDWAIAFKEGSVRHIYFVAETKGSLSTLQLKGVEDAKIKCARKFFESLSTKRHHDVKYDFVTSYSELMQLVSG</sequence>
<evidence type="ECO:0000256" key="1">
    <source>
        <dbReference type="SAM" id="MobiDB-lite"/>
    </source>
</evidence>
<dbReference type="EMBL" id="BAAAYK010000038">
    <property type="protein sequence ID" value="GAA3361970.1"/>
    <property type="molecule type" value="Genomic_DNA"/>
</dbReference>
<dbReference type="Proteomes" id="UP001500483">
    <property type="component" value="Unassembled WGS sequence"/>
</dbReference>
<feature type="region of interest" description="Disordered" evidence="1">
    <location>
        <begin position="34"/>
        <end position="58"/>
    </location>
</feature>
<evidence type="ECO:0000313" key="5">
    <source>
        <dbReference type="Proteomes" id="UP001500483"/>
    </source>
</evidence>
<feature type="domain" description="Type III restriction enzyme C-terminal endonuclease" evidence="3">
    <location>
        <begin position="918"/>
        <end position="1026"/>
    </location>
</feature>
<gene>
    <name evidence="4" type="ORF">GCM10020366_48040</name>
</gene>
<keyword evidence="4" id="KW-0347">Helicase</keyword>
<dbReference type="InterPro" id="IPR027417">
    <property type="entry name" value="P-loop_NTPase"/>
</dbReference>
<keyword evidence="4" id="KW-0547">Nucleotide-binding</keyword>
<keyword evidence="4" id="KW-0067">ATP-binding</keyword>
<dbReference type="GO" id="GO:0004386">
    <property type="term" value="F:helicase activity"/>
    <property type="evidence" value="ECO:0007669"/>
    <property type="project" value="UniProtKB-KW"/>
</dbReference>
<accession>A0ABP6RWE2</accession>
<evidence type="ECO:0000313" key="4">
    <source>
        <dbReference type="EMBL" id="GAA3361970.1"/>
    </source>
</evidence>
<dbReference type="Pfam" id="PF19778">
    <property type="entry name" value="RE_endonuc"/>
    <property type="match status" value="1"/>
</dbReference>
<dbReference type="SUPFAM" id="SSF52540">
    <property type="entry name" value="P-loop containing nucleoside triphosphate hydrolases"/>
    <property type="match status" value="1"/>
</dbReference>
<proteinExistence type="predicted"/>
<keyword evidence="5" id="KW-1185">Reference proteome</keyword>
<dbReference type="Pfam" id="PF04851">
    <property type="entry name" value="ResIII"/>
    <property type="match status" value="1"/>
</dbReference>
<evidence type="ECO:0000259" key="2">
    <source>
        <dbReference type="Pfam" id="PF04851"/>
    </source>
</evidence>
<keyword evidence="4" id="KW-0378">Hydrolase</keyword>
<comment type="caution">
    <text evidence="4">The sequence shown here is derived from an EMBL/GenBank/DDBJ whole genome shotgun (WGS) entry which is preliminary data.</text>
</comment>